<reference evidence="3" key="1">
    <citation type="submission" date="2019-11" db="EMBL/GenBank/DDBJ databases">
        <authorList>
            <person name="Liu Y."/>
            <person name="Hou J."/>
            <person name="Li T.-Q."/>
            <person name="Guan C.-H."/>
            <person name="Wu X."/>
            <person name="Wu H.-Z."/>
            <person name="Ling F."/>
            <person name="Zhang R."/>
            <person name="Shi X.-G."/>
            <person name="Ren J.-P."/>
            <person name="Chen E.-F."/>
            <person name="Sun J.-M."/>
        </authorList>
    </citation>
    <scope>NUCLEOTIDE SEQUENCE</scope>
    <source>
        <strain evidence="3">Adult_tree_wgs_1</strain>
        <tissue evidence="3">Leaves</tissue>
    </source>
</reference>
<dbReference type="EMBL" id="WJXA01000003">
    <property type="protein sequence ID" value="KAF7148640.1"/>
    <property type="molecule type" value="Genomic_DNA"/>
</dbReference>
<protein>
    <recommendedName>
        <fullName evidence="2">Rho-GAP domain-containing protein</fullName>
    </recommendedName>
</protein>
<dbReference type="GO" id="GO:0007165">
    <property type="term" value="P:signal transduction"/>
    <property type="evidence" value="ECO:0007669"/>
    <property type="project" value="InterPro"/>
</dbReference>
<dbReference type="Gene3D" id="1.10.555.10">
    <property type="entry name" value="Rho GTPase activation protein"/>
    <property type="match status" value="1"/>
</dbReference>
<sequence>MPSAISPEWQEKASGFFSSSGVKLKEAGQSAGTFVGEVAKDAKGNVADVAGKVGSIVKSRWAILREPSTKHAMQERLISAAATTGMIFRKSYSGTKDKVVVGKSKVEEVAKKTAQKSKVLLTDIERWQKGVASTDVFGVPIEVTVQRQQSSRPIPHILVTCADYLILSGLNSPELFKSDGDKKVIQQLVSSYNQDSNASLPEGINAVDVAALAKCYLASLPEPLATFELSQEIRGARSSIRVMRNILKKLPTVNYMTLELITALLLRVSQKSLLNKAGCISIPLCLCLCLCVCVSVCACMVVCFAGLKPSGFSAYPFTSGFYFSLVLWSMDTRSLAMEMAPIIMWQKGQRPEHFRQFWNQPSEILSKKKMDPSPNFNACDMLDEDSESVDASSPIPLDDGLPIDFNAIEAVLCLIEHHNAIFTDANETVWR</sequence>
<accession>A0A834HAB6</accession>
<dbReference type="SUPFAM" id="SSF48350">
    <property type="entry name" value="GTPase activation domain, GAP"/>
    <property type="match status" value="1"/>
</dbReference>
<keyword evidence="1" id="KW-0472">Membrane</keyword>
<gene>
    <name evidence="3" type="ORF">RHSIM_Rhsim03G0163000</name>
</gene>
<dbReference type="AlphaFoldDB" id="A0A834HAB6"/>
<feature type="domain" description="Rho-GAP" evidence="2">
    <location>
        <begin position="139"/>
        <end position="335"/>
    </location>
</feature>
<evidence type="ECO:0000259" key="2">
    <source>
        <dbReference type="PROSITE" id="PS50238"/>
    </source>
</evidence>
<dbReference type="PROSITE" id="PS50238">
    <property type="entry name" value="RHOGAP"/>
    <property type="match status" value="1"/>
</dbReference>
<evidence type="ECO:0000256" key="1">
    <source>
        <dbReference type="SAM" id="Phobius"/>
    </source>
</evidence>
<feature type="transmembrane region" description="Helical" evidence="1">
    <location>
        <begin position="280"/>
        <end position="307"/>
    </location>
</feature>
<organism evidence="3 4">
    <name type="scientific">Rhododendron simsii</name>
    <name type="common">Sims's rhododendron</name>
    <dbReference type="NCBI Taxonomy" id="118357"/>
    <lineage>
        <taxon>Eukaryota</taxon>
        <taxon>Viridiplantae</taxon>
        <taxon>Streptophyta</taxon>
        <taxon>Embryophyta</taxon>
        <taxon>Tracheophyta</taxon>
        <taxon>Spermatophyta</taxon>
        <taxon>Magnoliopsida</taxon>
        <taxon>eudicotyledons</taxon>
        <taxon>Gunneridae</taxon>
        <taxon>Pentapetalae</taxon>
        <taxon>asterids</taxon>
        <taxon>Ericales</taxon>
        <taxon>Ericaceae</taxon>
        <taxon>Ericoideae</taxon>
        <taxon>Rhodoreae</taxon>
        <taxon>Rhododendron</taxon>
    </lineage>
</organism>
<dbReference type="CDD" id="cd00159">
    <property type="entry name" value="RhoGAP"/>
    <property type="match status" value="1"/>
</dbReference>
<evidence type="ECO:0000313" key="4">
    <source>
        <dbReference type="Proteomes" id="UP000626092"/>
    </source>
</evidence>
<proteinExistence type="predicted"/>
<feature type="transmembrane region" description="Helical" evidence="1">
    <location>
        <begin position="252"/>
        <end position="268"/>
    </location>
</feature>
<dbReference type="OrthoDB" id="19923at2759"/>
<evidence type="ECO:0000313" key="3">
    <source>
        <dbReference type="EMBL" id="KAF7148640.1"/>
    </source>
</evidence>
<keyword evidence="1" id="KW-1133">Transmembrane helix</keyword>
<dbReference type="PANTHER" id="PTHR47367:SF1">
    <property type="entry name" value="OS07G0486500 PROTEIN"/>
    <property type="match status" value="1"/>
</dbReference>
<name>A0A834HAB6_RHOSS</name>
<dbReference type="InterPro" id="IPR000198">
    <property type="entry name" value="RhoGAP_dom"/>
</dbReference>
<comment type="caution">
    <text evidence="3">The sequence shown here is derived from an EMBL/GenBank/DDBJ whole genome shotgun (WGS) entry which is preliminary data.</text>
</comment>
<dbReference type="Pfam" id="PF00620">
    <property type="entry name" value="RhoGAP"/>
    <property type="match status" value="1"/>
</dbReference>
<feature type="transmembrane region" description="Helical" evidence="1">
    <location>
        <begin position="313"/>
        <end position="330"/>
    </location>
</feature>
<dbReference type="InterPro" id="IPR008936">
    <property type="entry name" value="Rho_GTPase_activation_prot"/>
</dbReference>
<dbReference type="SMART" id="SM00324">
    <property type="entry name" value="RhoGAP"/>
    <property type="match status" value="1"/>
</dbReference>
<dbReference type="Proteomes" id="UP000626092">
    <property type="component" value="Unassembled WGS sequence"/>
</dbReference>
<keyword evidence="1" id="KW-0812">Transmembrane</keyword>
<dbReference type="PANTHER" id="PTHR47367">
    <property type="entry name" value="AUXIN-REGULATED PROTEIN-LIKE"/>
    <property type="match status" value="1"/>
</dbReference>
<keyword evidence="4" id="KW-1185">Reference proteome</keyword>